<keyword evidence="3" id="KW-1185">Reference proteome</keyword>
<dbReference type="OrthoDB" id="194358at2759"/>
<dbReference type="Proteomes" id="UP000722485">
    <property type="component" value="Unassembled WGS sequence"/>
</dbReference>
<gene>
    <name evidence="2" type="ORF">G7Z17_g8670</name>
</gene>
<evidence type="ECO:0000313" key="3">
    <source>
        <dbReference type="Proteomes" id="UP000722485"/>
    </source>
</evidence>
<feature type="compositionally biased region" description="Polar residues" evidence="1">
    <location>
        <begin position="20"/>
        <end position="30"/>
    </location>
</feature>
<protein>
    <submittedName>
        <fullName evidence="2">Uncharacterized protein</fullName>
    </submittedName>
</protein>
<dbReference type="AlphaFoldDB" id="A0A9P5H5F7"/>
<evidence type="ECO:0000256" key="1">
    <source>
        <dbReference type="SAM" id="MobiDB-lite"/>
    </source>
</evidence>
<accession>A0A9P5H5F7</accession>
<evidence type="ECO:0000313" key="2">
    <source>
        <dbReference type="EMBL" id="KAF7546084.1"/>
    </source>
</evidence>
<organism evidence="2 3">
    <name type="scientific">Cylindrodendrum hubeiense</name>
    <dbReference type="NCBI Taxonomy" id="595255"/>
    <lineage>
        <taxon>Eukaryota</taxon>
        <taxon>Fungi</taxon>
        <taxon>Dikarya</taxon>
        <taxon>Ascomycota</taxon>
        <taxon>Pezizomycotina</taxon>
        <taxon>Sordariomycetes</taxon>
        <taxon>Hypocreomycetidae</taxon>
        <taxon>Hypocreales</taxon>
        <taxon>Nectriaceae</taxon>
        <taxon>Cylindrodendrum</taxon>
    </lineage>
</organism>
<comment type="caution">
    <text evidence="2">The sequence shown here is derived from an EMBL/GenBank/DDBJ whole genome shotgun (WGS) entry which is preliminary data.</text>
</comment>
<dbReference type="EMBL" id="JAANBB010000226">
    <property type="protein sequence ID" value="KAF7546084.1"/>
    <property type="molecule type" value="Genomic_DNA"/>
</dbReference>
<proteinExistence type="predicted"/>
<feature type="region of interest" description="Disordered" evidence="1">
    <location>
        <begin position="1"/>
        <end position="31"/>
    </location>
</feature>
<name>A0A9P5H5F7_9HYPO</name>
<sequence>MIHLLKPSDQKLSTPVPGFTNDQFDSTSSDIHVYPDPQTLSTERPMFFVDCEGLAGAENPIARQMISSMRVGQPFEERPPTNNETPASIKQVLREETKDYINNPISKTDLRWGKTVQSPSAPTILSKESKRHVDPATRKAVVKHLYPRLLYAFSDVVCFVSNNARRSQNFLSKLIDWAKDGHERTINQQVKPALIIALNKDTEVGNAMPSRRNGFDGVAH</sequence>
<reference evidence="2" key="1">
    <citation type="submission" date="2020-03" db="EMBL/GenBank/DDBJ databases">
        <title>Draft Genome Sequence of Cylindrodendrum hubeiense.</title>
        <authorList>
            <person name="Buettner E."/>
            <person name="Kellner H."/>
        </authorList>
    </citation>
    <scope>NUCLEOTIDE SEQUENCE</scope>
    <source>
        <strain evidence="2">IHI 201604</strain>
    </source>
</reference>